<dbReference type="OrthoDB" id="3777003at2759"/>
<dbReference type="Proteomes" id="UP000799757">
    <property type="component" value="Unassembled WGS sequence"/>
</dbReference>
<feature type="region of interest" description="Disordered" evidence="1">
    <location>
        <begin position="37"/>
        <end position="170"/>
    </location>
</feature>
<feature type="region of interest" description="Disordered" evidence="1">
    <location>
        <begin position="199"/>
        <end position="240"/>
    </location>
</feature>
<protein>
    <submittedName>
        <fullName evidence="2">Uncharacterized protein</fullName>
    </submittedName>
</protein>
<organism evidence="2 3">
    <name type="scientific">Melanomma pulvis-pyrius CBS 109.77</name>
    <dbReference type="NCBI Taxonomy" id="1314802"/>
    <lineage>
        <taxon>Eukaryota</taxon>
        <taxon>Fungi</taxon>
        <taxon>Dikarya</taxon>
        <taxon>Ascomycota</taxon>
        <taxon>Pezizomycotina</taxon>
        <taxon>Dothideomycetes</taxon>
        <taxon>Pleosporomycetidae</taxon>
        <taxon>Pleosporales</taxon>
        <taxon>Melanommataceae</taxon>
        <taxon>Melanomma</taxon>
    </lineage>
</organism>
<name>A0A6A6X7L1_9PLEO</name>
<feature type="compositionally biased region" description="Low complexity" evidence="1">
    <location>
        <begin position="79"/>
        <end position="102"/>
    </location>
</feature>
<sequence length="240" mass="27115">MVIFGGLEIVVGGYFVHRYHKNKNEKKRLVEDAQQRRHNTFPGAKPQSYPQQQQQPMLAPPQKYAYYAPQPQPQPQFQPRPHSAQPYLQPQPQFQPQFQPQPYTIPRRPLPGPTPQFQQQIQPLQRADSMATLSRMPVANGSRYRDTSPSLPPRPELLHTQSIPQQPTNHPYYNSGFSVSVPSFAVAPIGSPISLLGRGNTVDDNWETYGQPSPHVHVTPPRPSQAGEDGEDDPPPPYRP</sequence>
<dbReference type="AlphaFoldDB" id="A0A6A6X7L1"/>
<feature type="compositionally biased region" description="Low complexity" evidence="1">
    <location>
        <begin position="115"/>
        <end position="125"/>
    </location>
</feature>
<dbReference type="EMBL" id="MU001966">
    <property type="protein sequence ID" value="KAF2792510.1"/>
    <property type="molecule type" value="Genomic_DNA"/>
</dbReference>
<accession>A0A6A6X7L1</accession>
<evidence type="ECO:0000313" key="2">
    <source>
        <dbReference type="EMBL" id="KAF2792510.1"/>
    </source>
</evidence>
<gene>
    <name evidence="2" type="ORF">K505DRAFT_326092</name>
</gene>
<feature type="compositionally biased region" description="Low complexity" evidence="1">
    <location>
        <begin position="46"/>
        <end position="69"/>
    </location>
</feature>
<evidence type="ECO:0000313" key="3">
    <source>
        <dbReference type="Proteomes" id="UP000799757"/>
    </source>
</evidence>
<keyword evidence="3" id="KW-1185">Reference proteome</keyword>
<proteinExistence type="predicted"/>
<feature type="compositionally biased region" description="Polar residues" evidence="1">
    <location>
        <begin position="159"/>
        <end position="170"/>
    </location>
</feature>
<evidence type="ECO:0000256" key="1">
    <source>
        <dbReference type="SAM" id="MobiDB-lite"/>
    </source>
</evidence>
<reference evidence="2" key="1">
    <citation type="journal article" date="2020" name="Stud. Mycol.">
        <title>101 Dothideomycetes genomes: a test case for predicting lifestyles and emergence of pathogens.</title>
        <authorList>
            <person name="Haridas S."/>
            <person name="Albert R."/>
            <person name="Binder M."/>
            <person name="Bloem J."/>
            <person name="Labutti K."/>
            <person name="Salamov A."/>
            <person name="Andreopoulos B."/>
            <person name="Baker S."/>
            <person name="Barry K."/>
            <person name="Bills G."/>
            <person name="Bluhm B."/>
            <person name="Cannon C."/>
            <person name="Castanera R."/>
            <person name="Culley D."/>
            <person name="Daum C."/>
            <person name="Ezra D."/>
            <person name="Gonzalez J."/>
            <person name="Henrissat B."/>
            <person name="Kuo A."/>
            <person name="Liang C."/>
            <person name="Lipzen A."/>
            <person name="Lutzoni F."/>
            <person name="Magnuson J."/>
            <person name="Mondo S."/>
            <person name="Nolan M."/>
            <person name="Ohm R."/>
            <person name="Pangilinan J."/>
            <person name="Park H.-J."/>
            <person name="Ramirez L."/>
            <person name="Alfaro M."/>
            <person name="Sun H."/>
            <person name="Tritt A."/>
            <person name="Yoshinaga Y."/>
            <person name="Zwiers L.-H."/>
            <person name="Turgeon B."/>
            <person name="Goodwin S."/>
            <person name="Spatafora J."/>
            <person name="Crous P."/>
            <person name="Grigoriev I."/>
        </authorList>
    </citation>
    <scope>NUCLEOTIDE SEQUENCE</scope>
    <source>
        <strain evidence="2">CBS 109.77</strain>
    </source>
</reference>